<reference evidence="1 2" key="1">
    <citation type="submission" date="2016-10" db="EMBL/GenBank/DDBJ databases">
        <authorList>
            <person name="Varghese N."/>
            <person name="Submissions S."/>
        </authorList>
    </citation>
    <scope>NUCLEOTIDE SEQUENCE [LARGE SCALE GENOMIC DNA]</scope>
    <source>
        <strain evidence="1 2">FF3</strain>
    </source>
</reference>
<proteinExistence type="predicted"/>
<keyword evidence="2" id="KW-1185">Reference proteome</keyword>
<comment type="caution">
    <text evidence="1">The sequence shown here is derived from an EMBL/GenBank/DDBJ whole genome shotgun (WGS) entry which is preliminary data.</text>
</comment>
<gene>
    <name evidence="1" type="ORF">SAMN04487940_103258</name>
</gene>
<name>A0A975W8K5_9RHOB</name>
<dbReference type="EMBL" id="FNYY01000003">
    <property type="protein sequence ID" value="SEJ11551.1"/>
    <property type="molecule type" value="Genomic_DNA"/>
</dbReference>
<organism evidence="1 2">
    <name type="scientific">Marinovum algicola</name>
    <dbReference type="NCBI Taxonomy" id="42444"/>
    <lineage>
        <taxon>Bacteria</taxon>
        <taxon>Pseudomonadati</taxon>
        <taxon>Pseudomonadota</taxon>
        <taxon>Alphaproteobacteria</taxon>
        <taxon>Rhodobacterales</taxon>
        <taxon>Roseobacteraceae</taxon>
        <taxon>Marinovum</taxon>
    </lineage>
</organism>
<evidence type="ECO:0000313" key="1">
    <source>
        <dbReference type="EMBL" id="SEJ11551.1"/>
    </source>
</evidence>
<evidence type="ECO:0000313" key="2">
    <source>
        <dbReference type="Proteomes" id="UP000182932"/>
    </source>
</evidence>
<protein>
    <submittedName>
        <fullName evidence="1">Uncharacterized protein</fullName>
    </submittedName>
</protein>
<dbReference type="AlphaFoldDB" id="A0A975W8K5"/>
<dbReference type="Proteomes" id="UP000182932">
    <property type="component" value="Unassembled WGS sequence"/>
</dbReference>
<accession>A0A975W8K5</accession>
<sequence length="44" mass="4545">MPARAPRTPIRGLLAATATGPGTRVACDKGIACKGAEKSYFRAL</sequence>